<proteinExistence type="predicted"/>
<keyword evidence="6" id="KW-1185">Reference proteome</keyword>
<dbReference type="PANTHER" id="PTHR46797">
    <property type="entry name" value="HTH-TYPE TRANSCRIPTIONAL REGULATOR"/>
    <property type="match status" value="1"/>
</dbReference>
<dbReference type="InterPro" id="IPR010982">
    <property type="entry name" value="Lambda_DNA-bd_dom_sf"/>
</dbReference>
<accession>A0A248JRK8</accession>
<dbReference type="AlphaFoldDB" id="A0A248JRK8"/>
<evidence type="ECO:0000259" key="4">
    <source>
        <dbReference type="PROSITE" id="PS50943"/>
    </source>
</evidence>
<evidence type="ECO:0000313" key="6">
    <source>
        <dbReference type="Proteomes" id="UP000197153"/>
    </source>
</evidence>
<dbReference type="RefSeq" id="WP_088872087.1">
    <property type="nucleotide sequence ID" value="NZ_CP022110.1"/>
</dbReference>
<dbReference type="CDD" id="cd00093">
    <property type="entry name" value="HTH_XRE"/>
    <property type="match status" value="1"/>
</dbReference>
<dbReference type="SMART" id="SM00530">
    <property type="entry name" value="HTH_XRE"/>
    <property type="match status" value="1"/>
</dbReference>
<keyword evidence="1" id="KW-0805">Transcription regulation</keyword>
<protein>
    <recommendedName>
        <fullName evidence="4">HTH cro/C1-type domain-containing protein</fullName>
    </recommendedName>
</protein>
<organism evidence="5 6">
    <name type="scientific">Nitrospirillum viridazoti CBAmc</name>
    <dbReference type="NCBI Taxonomy" id="1441467"/>
    <lineage>
        <taxon>Bacteria</taxon>
        <taxon>Pseudomonadati</taxon>
        <taxon>Pseudomonadota</taxon>
        <taxon>Alphaproteobacteria</taxon>
        <taxon>Rhodospirillales</taxon>
        <taxon>Azospirillaceae</taxon>
        <taxon>Nitrospirillum</taxon>
        <taxon>Nitrospirillum viridazoti</taxon>
    </lineage>
</organism>
<dbReference type="GO" id="GO:0003700">
    <property type="term" value="F:DNA-binding transcription factor activity"/>
    <property type="evidence" value="ECO:0007669"/>
    <property type="project" value="TreeGrafter"/>
</dbReference>
<dbReference type="KEGG" id="nao:Y958_11510"/>
<dbReference type="InterPro" id="IPR001387">
    <property type="entry name" value="Cro/C1-type_HTH"/>
</dbReference>
<dbReference type="GO" id="GO:0005829">
    <property type="term" value="C:cytosol"/>
    <property type="evidence" value="ECO:0007669"/>
    <property type="project" value="TreeGrafter"/>
</dbReference>
<dbReference type="Proteomes" id="UP000197153">
    <property type="component" value="Chromosome 1"/>
</dbReference>
<dbReference type="InterPro" id="IPR050807">
    <property type="entry name" value="TransReg_Diox_bact_type"/>
</dbReference>
<dbReference type="GO" id="GO:0003677">
    <property type="term" value="F:DNA binding"/>
    <property type="evidence" value="ECO:0007669"/>
    <property type="project" value="UniProtKB-KW"/>
</dbReference>
<dbReference type="PANTHER" id="PTHR46797:SF23">
    <property type="entry name" value="HTH-TYPE TRANSCRIPTIONAL REGULATOR SUTR"/>
    <property type="match status" value="1"/>
</dbReference>
<reference evidence="5 6" key="1">
    <citation type="submission" date="2017-06" db="EMBL/GenBank/DDBJ databases">
        <title>Complete genome sequence of Nitrospirillum amazonense strain CBAmC, an endophytic nitrogen-fixing and plant growth-promoting bacterium, isolated from sugarcane.</title>
        <authorList>
            <person name="Schwab S."/>
            <person name="dos Santos Teixeira K.R."/>
            <person name="Simoes Araujo J.L."/>
            <person name="Soares Vidal M."/>
            <person name="Borges de Freitas H.R."/>
            <person name="Rivello Crivelaro A.L."/>
            <person name="Bueno de Camargo Nunes A."/>
            <person name="dos Santos C.M."/>
            <person name="Palmeira da Silva Rosa D."/>
            <person name="da Silva Padilha D."/>
            <person name="da Silva E."/>
            <person name="Araujo Terra L."/>
            <person name="Soares Mendes V."/>
            <person name="Farinelli L."/>
            <person name="Magalhaes Cruz L."/>
            <person name="Baldani J.I."/>
        </authorList>
    </citation>
    <scope>NUCLEOTIDE SEQUENCE [LARGE SCALE GENOMIC DNA]</scope>
    <source>
        <strain evidence="5 6">CBAmC</strain>
    </source>
</reference>
<evidence type="ECO:0000313" key="5">
    <source>
        <dbReference type="EMBL" id="ASG21383.1"/>
    </source>
</evidence>
<keyword evidence="2" id="KW-0238">DNA-binding</keyword>
<evidence type="ECO:0000256" key="1">
    <source>
        <dbReference type="ARBA" id="ARBA00023015"/>
    </source>
</evidence>
<gene>
    <name evidence="5" type="ORF">Y958_11510</name>
</gene>
<evidence type="ECO:0000256" key="3">
    <source>
        <dbReference type="ARBA" id="ARBA00023163"/>
    </source>
</evidence>
<keyword evidence="3" id="KW-0804">Transcription</keyword>
<name>A0A248JRK8_9PROT</name>
<dbReference type="PROSITE" id="PS50943">
    <property type="entry name" value="HTH_CROC1"/>
    <property type="match status" value="1"/>
</dbReference>
<dbReference type="Pfam" id="PF13560">
    <property type="entry name" value="HTH_31"/>
    <property type="match status" value="1"/>
</dbReference>
<dbReference type="EMBL" id="CP022110">
    <property type="protein sequence ID" value="ASG21383.1"/>
    <property type="molecule type" value="Genomic_DNA"/>
</dbReference>
<dbReference type="Gene3D" id="1.10.260.40">
    <property type="entry name" value="lambda repressor-like DNA-binding domains"/>
    <property type="match status" value="1"/>
</dbReference>
<dbReference type="SUPFAM" id="SSF47413">
    <property type="entry name" value="lambda repressor-like DNA-binding domains"/>
    <property type="match status" value="1"/>
</dbReference>
<feature type="domain" description="HTH cro/C1-type" evidence="4">
    <location>
        <begin position="18"/>
        <end position="72"/>
    </location>
</feature>
<sequence length="126" mass="13601">MGAVAIIARMAQHGRNNIKIERERRGLTQEALAALTRCGPSTIQKLEAGRIPLTLIWMQRIAAALGCTARDLIPEEEPTAVRVARPYADKARLIATVLEHGELRAALEIVKGLEVELAAALSGADQ</sequence>
<evidence type="ECO:0000256" key="2">
    <source>
        <dbReference type="ARBA" id="ARBA00023125"/>
    </source>
</evidence>